<dbReference type="InterPro" id="IPR000330">
    <property type="entry name" value="SNF2_N"/>
</dbReference>
<evidence type="ECO:0000259" key="4">
    <source>
        <dbReference type="PROSITE" id="PS51194"/>
    </source>
</evidence>
<evidence type="ECO:0008006" key="7">
    <source>
        <dbReference type="Google" id="ProtNLM"/>
    </source>
</evidence>
<dbReference type="PROSITE" id="PS51194">
    <property type="entry name" value="HELICASE_CTER"/>
    <property type="match status" value="1"/>
</dbReference>
<sequence>MDDSTSAQQQGFSSDSMESTTDRKRRHSTTPSDVLEVPDSNVQPAVGGMFPYMSRAEREFQEAISRDRLRRLEFLEGQFSQFTKFAEQRNLKRPQKTGRVAEDSNNNNSHDKKRGRSRKQVLSRFEIDQDDQQLSMQFTESPEFITGQMRNYQIEGLNWLITLFDNGINGILADEMGLGKTLQAISIIGYLKHYKKITGPHVVIVPLSTIDNWQREFKRFLPDVRVLRGHCRGDKRELHQALTATHRSWDVVITAYHFFVSEHGYFKRLNYQYVVLDEAQRCKNEDTRLSKVLRQTTYRNLLFMTGTPINNNLHELWALLNMLLPDYFKNSEDFDEWFKVEDCIDPNHERAVRLKNILQPIMLRRIKADVEVDIPPKIKTTLFIPPTRQMNYWSKKVLCKDVKLLKGNGTFMKFSMRNVFPYLRQVTLHPYLIPEESEGMVYVSQDAVDCASRMIVLDKLLSKLHQRGARVLLFTQFVIMLDVLEDYMEWKGYKYKRMQGTTQQEDRQPMIDEFNAPGSDTFIFMITTRTGGIGINLQSADTVIFYDLDWNPQADFQAEDRAHRIGQTKQVHVIRFTVVGTVDEYVHTCSNRKQALDKAIVRKSLGDAVEFAAIDHHRKNLENVNCIDESAVDGPLSEMFAEIDRGERNARDNTLLKSIRFKSKSTRSPSEERELESIKPASSEFVPQFDLPRLRPRKKMRYYGKHQDIDLSQD</sequence>
<dbReference type="PROSITE" id="PS51192">
    <property type="entry name" value="HELICASE_ATP_BIND_1"/>
    <property type="match status" value="1"/>
</dbReference>
<dbReference type="SUPFAM" id="SSF52540">
    <property type="entry name" value="P-loop containing nucleoside triphosphate hydrolases"/>
    <property type="match status" value="2"/>
</dbReference>
<dbReference type="InterPro" id="IPR001650">
    <property type="entry name" value="Helicase_C-like"/>
</dbReference>
<feature type="domain" description="Helicase ATP-binding" evidence="3">
    <location>
        <begin position="161"/>
        <end position="326"/>
    </location>
</feature>
<protein>
    <recommendedName>
        <fullName evidence="7">Chromatin remodeling complex swi/snf component swi2</fullName>
    </recommendedName>
</protein>
<accession>A0ABM1ZGQ9</accession>
<dbReference type="Proteomes" id="UP000069940">
    <property type="component" value="Unassembled WGS sequence"/>
</dbReference>
<evidence type="ECO:0000313" key="6">
    <source>
        <dbReference type="Proteomes" id="UP000069940"/>
    </source>
</evidence>
<dbReference type="SMART" id="SM00487">
    <property type="entry name" value="DEXDc"/>
    <property type="match status" value="1"/>
</dbReference>
<keyword evidence="1" id="KW-0378">Hydrolase</keyword>
<proteinExistence type="predicted"/>
<keyword evidence="6" id="KW-1185">Reference proteome</keyword>
<dbReference type="RefSeq" id="XP_019552559.3">
    <property type="nucleotide sequence ID" value="XM_019697014.3"/>
</dbReference>
<dbReference type="EnsemblMetazoa" id="AALFPA23_018307.R26882">
    <property type="protein sequence ID" value="AALFPA23_018307.P26882"/>
    <property type="gene ID" value="AALFPA23_018307"/>
</dbReference>
<dbReference type="Gene3D" id="3.40.50.10810">
    <property type="entry name" value="Tandem AAA-ATPase domain"/>
    <property type="match status" value="1"/>
</dbReference>
<dbReference type="GeneID" id="109422326"/>
<feature type="compositionally biased region" description="Basic residues" evidence="2">
    <location>
        <begin position="111"/>
        <end position="121"/>
    </location>
</feature>
<dbReference type="InterPro" id="IPR044754">
    <property type="entry name" value="Isw1/2_DEXHc"/>
</dbReference>
<organism evidence="5 6">
    <name type="scientific">Aedes albopictus</name>
    <name type="common">Asian tiger mosquito</name>
    <name type="synonym">Stegomyia albopicta</name>
    <dbReference type="NCBI Taxonomy" id="7160"/>
    <lineage>
        <taxon>Eukaryota</taxon>
        <taxon>Metazoa</taxon>
        <taxon>Ecdysozoa</taxon>
        <taxon>Arthropoda</taxon>
        <taxon>Hexapoda</taxon>
        <taxon>Insecta</taxon>
        <taxon>Pterygota</taxon>
        <taxon>Neoptera</taxon>
        <taxon>Endopterygota</taxon>
        <taxon>Diptera</taxon>
        <taxon>Nematocera</taxon>
        <taxon>Culicoidea</taxon>
        <taxon>Culicidae</taxon>
        <taxon>Culicinae</taxon>
        <taxon>Aedini</taxon>
        <taxon>Aedes</taxon>
        <taxon>Stegomyia</taxon>
    </lineage>
</organism>
<dbReference type="Pfam" id="PF00271">
    <property type="entry name" value="Helicase_C"/>
    <property type="match status" value="1"/>
</dbReference>
<evidence type="ECO:0000256" key="2">
    <source>
        <dbReference type="SAM" id="MobiDB-lite"/>
    </source>
</evidence>
<reference evidence="5" key="2">
    <citation type="submission" date="2025-05" db="UniProtKB">
        <authorList>
            <consortium name="EnsemblMetazoa"/>
        </authorList>
    </citation>
    <scope>IDENTIFICATION</scope>
    <source>
        <strain evidence="5">Foshan</strain>
    </source>
</reference>
<dbReference type="InterPro" id="IPR038718">
    <property type="entry name" value="SNF2-like_sf"/>
</dbReference>
<dbReference type="CDD" id="cd18793">
    <property type="entry name" value="SF2_C_SNF"/>
    <property type="match status" value="1"/>
</dbReference>
<dbReference type="Pfam" id="PF00176">
    <property type="entry name" value="SNF2-rel_dom"/>
    <property type="match status" value="1"/>
</dbReference>
<feature type="region of interest" description="Disordered" evidence="2">
    <location>
        <begin position="1"/>
        <end position="48"/>
    </location>
</feature>
<name>A0ABM1ZGQ9_AEDAL</name>
<evidence type="ECO:0000256" key="1">
    <source>
        <dbReference type="ARBA" id="ARBA00022801"/>
    </source>
</evidence>
<feature type="domain" description="Helicase C-terminal" evidence="4">
    <location>
        <begin position="456"/>
        <end position="617"/>
    </location>
</feature>
<dbReference type="PANTHER" id="PTHR10799">
    <property type="entry name" value="SNF2/RAD54 HELICASE FAMILY"/>
    <property type="match status" value="1"/>
</dbReference>
<dbReference type="Gene3D" id="3.40.50.300">
    <property type="entry name" value="P-loop containing nucleotide triphosphate hydrolases"/>
    <property type="match status" value="1"/>
</dbReference>
<feature type="compositionally biased region" description="Polar residues" evidence="2">
    <location>
        <begin position="1"/>
        <end position="19"/>
    </location>
</feature>
<dbReference type="InterPro" id="IPR049730">
    <property type="entry name" value="SNF2/RAD54-like_C"/>
</dbReference>
<dbReference type="SMART" id="SM00490">
    <property type="entry name" value="HELICc"/>
    <property type="match status" value="1"/>
</dbReference>
<reference evidence="6" key="1">
    <citation type="journal article" date="2015" name="Proc. Natl. Acad. Sci. U.S.A.">
        <title>Genome sequence of the Asian Tiger mosquito, Aedes albopictus, reveals insights into its biology, genetics, and evolution.</title>
        <authorList>
            <person name="Chen X.G."/>
            <person name="Jiang X."/>
            <person name="Gu J."/>
            <person name="Xu M."/>
            <person name="Wu Y."/>
            <person name="Deng Y."/>
            <person name="Zhang C."/>
            <person name="Bonizzoni M."/>
            <person name="Dermauw W."/>
            <person name="Vontas J."/>
            <person name="Armbruster P."/>
            <person name="Huang X."/>
            <person name="Yang Y."/>
            <person name="Zhang H."/>
            <person name="He W."/>
            <person name="Peng H."/>
            <person name="Liu Y."/>
            <person name="Wu K."/>
            <person name="Chen J."/>
            <person name="Lirakis M."/>
            <person name="Topalis P."/>
            <person name="Van Leeuwen T."/>
            <person name="Hall A.B."/>
            <person name="Jiang X."/>
            <person name="Thorpe C."/>
            <person name="Mueller R.L."/>
            <person name="Sun C."/>
            <person name="Waterhouse R.M."/>
            <person name="Yan G."/>
            <person name="Tu Z.J."/>
            <person name="Fang X."/>
            <person name="James A.A."/>
        </authorList>
    </citation>
    <scope>NUCLEOTIDE SEQUENCE [LARGE SCALE GENOMIC DNA]</scope>
    <source>
        <strain evidence="6">Foshan</strain>
    </source>
</reference>
<dbReference type="CDD" id="cd17997">
    <property type="entry name" value="DEXHc_SMARCA1_SMARCA5"/>
    <property type="match status" value="1"/>
</dbReference>
<evidence type="ECO:0000313" key="5">
    <source>
        <dbReference type="EnsemblMetazoa" id="AALFPA23_018307.P26882"/>
    </source>
</evidence>
<feature type="region of interest" description="Disordered" evidence="2">
    <location>
        <begin position="86"/>
        <end position="121"/>
    </location>
</feature>
<dbReference type="InterPro" id="IPR014001">
    <property type="entry name" value="Helicase_ATP-bd"/>
</dbReference>
<dbReference type="InterPro" id="IPR027417">
    <property type="entry name" value="P-loop_NTPase"/>
</dbReference>
<evidence type="ECO:0000259" key="3">
    <source>
        <dbReference type="PROSITE" id="PS51192"/>
    </source>
</evidence>